<dbReference type="EMBL" id="JAAXLS010000030">
    <property type="protein sequence ID" value="NKQ57025.1"/>
    <property type="molecule type" value="Genomic_DNA"/>
</dbReference>
<feature type="DNA-binding region" description="H-T-H motif" evidence="2">
    <location>
        <begin position="37"/>
        <end position="56"/>
    </location>
</feature>
<protein>
    <submittedName>
        <fullName evidence="4">TetR/AcrR family transcriptional regulator</fullName>
    </submittedName>
</protein>
<dbReference type="InterPro" id="IPR050109">
    <property type="entry name" value="HTH-type_TetR-like_transc_reg"/>
</dbReference>
<keyword evidence="1 2" id="KW-0238">DNA-binding</keyword>
<feature type="domain" description="HTH tetR-type" evidence="3">
    <location>
        <begin position="14"/>
        <end position="74"/>
    </location>
</feature>
<dbReference type="PROSITE" id="PS50977">
    <property type="entry name" value="HTH_TETR_2"/>
    <property type="match status" value="1"/>
</dbReference>
<reference evidence="4 5" key="1">
    <citation type="submission" date="2020-04" db="EMBL/GenBank/DDBJ databases">
        <title>Novel species.</title>
        <authorList>
            <person name="Teo W.F.A."/>
            <person name="Lipun K."/>
            <person name="Srisuk N."/>
            <person name="Duangmal K."/>
        </authorList>
    </citation>
    <scope>NUCLEOTIDE SEQUENCE [LARGE SCALE GENOMIC DNA]</scope>
    <source>
        <strain evidence="4 5">K13G38</strain>
    </source>
</reference>
<evidence type="ECO:0000259" key="3">
    <source>
        <dbReference type="PROSITE" id="PS50977"/>
    </source>
</evidence>
<accession>A0ABX1JF42</accession>
<dbReference type="InterPro" id="IPR001647">
    <property type="entry name" value="HTH_TetR"/>
</dbReference>
<dbReference type="InterPro" id="IPR009057">
    <property type="entry name" value="Homeodomain-like_sf"/>
</dbReference>
<dbReference type="Gene3D" id="1.10.10.60">
    <property type="entry name" value="Homeodomain-like"/>
    <property type="match status" value="1"/>
</dbReference>
<dbReference type="Proteomes" id="UP000715441">
    <property type="component" value="Unassembled WGS sequence"/>
</dbReference>
<keyword evidence="5" id="KW-1185">Reference proteome</keyword>
<dbReference type="Pfam" id="PF00440">
    <property type="entry name" value="TetR_N"/>
    <property type="match status" value="1"/>
</dbReference>
<comment type="caution">
    <text evidence="4">The sequence shown here is derived from an EMBL/GenBank/DDBJ whole genome shotgun (WGS) entry which is preliminary data.</text>
</comment>
<dbReference type="PANTHER" id="PTHR30055">
    <property type="entry name" value="HTH-TYPE TRANSCRIPTIONAL REGULATOR RUTR"/>
    <property type="match status" value="1"/>
</dbReference>
<name>A0ABX1JF42_9PSEU</name>
<dbReference type="SUPFAM" id="SSF48498">
    <property type="entry name" value="Tetracyclin repressor-like, C-terminal domain"/>
    <property type="match status" value="1"/>
</dbReference>
<evidence type="ECO:0000256" key="1">
    <source>
        <dbReference type="ARBA" id="ARBA00023125"/>
    </source>
</evidence>
<sequence>MNSRSSTLVPETARANEAAILNAALEAFSQKGFNGASMRDVARGAGTSLSNLYNYFPSKSDLLAALLRMANDELLNRIETAVAGAGRRATDQLRAAVEAHVRFVVEHQNASLVALSEIRYLTGAARKRVVAARDRTQGLYEEIVAAGAAGGEFGTPHPEDAARNLVSMLSAISTWYSPGGRLDPDALAAQHARFSMALLETNDRS</sequence>
<evidence type="ECO:0000313" key="4">
    <source>
        <dbReference type="EMBL" id="NKQ57025.1"/>
    </source>
</evidence>
<dbReference type="PRINTS" id="PR00455">
    <property type="entry name" value="HTHTETR"/>
</dbReference>
<organism evidence="4 5">
    <name type="scientific">Amycolatopsis acididurans</name>
    <dbReference type="NCBI Taxonomy" id="2724524"/>
    <lineage>
        <taxon>Bacteria</taxon>
        <taxon>Bacillati</taxon>
        <taxon>Actinomycetota</taxon>
        <taxon>Actinomycetes</taxon>
        <taxon>Pseudonocardiales</taxon>
        <taxon>Pseudonocardiaceae</taxon>
        <taxon>Amycolatopsis</taxon>
    </lineage>
</organism>
<dbReference type="PANTHER" id="PTHR30055:SF237">
    <property type="entry name" value="TRANSCRIPTIONAL REPRESSOR MCE3R"/>
    <property type="match status" value="1"/>
</dbReference>
<dbReference type="Gene3D" id="1.10.357.10">
    <property type="entry name" value="Tetracycline Repressor, domain 2"/>
    <property type="match status" value="1"/>
</dbReference>
<dbReference type="InterPro" id="IPR041490">
    <property type="entry name" value="KstR2_TetR_C"/>
</dbReference>
<proteinExistence type="predicted"/>
<dbReference type="SUPFAM" id="SSF46689">
    <property type="entry name" value="Homeodomain-like"/>
    <property type="match status" value="1"/>
</dbReference>
<gene>
    <name evidence="4" type="ORF">HFP15_29565</name>
</gene>
<evidence type="ECO:0000256" key="2">
    <source>
        <dbReference type="PROSITE-ProRule" id="PRU00335"/>
    </source>
</evidence>
<dbReference type="InterPro" id="IPR036271">
    <property type="entry name" value="Tet_transcr_reg_TetR-rel_C_sf"/>
</dbReference>
<evidence type="ECO:0000313" key="5">
    <source>
        <dbReference type="Proteomes" id="UP000715441"/>
    </source>
</evidence>
<dbReference type="Pfam" id="PF17932">
    <property type="entry name" value="TetR_C_24"/>
    <property type="match status" value="1"/>
</dbReference>
<dbReference type="RefSeq" id="WP_168520052.1">
    <property type="nucleotide sequence ID" value="NZ_JAAXLS010000030.1"/>
</dbReference>